<dbReference type="PANTHER" id="PTHR36833">
    <property type="entry name" value="SLR0610 PROTEIN-RELATED"/>
    <property type="match status" value="1"/>
</dbReference>
<feature type="transmembrane region" description="Helical" evidence="1">
    <location>
        <begin position="21"/>
        <end position="46"/>
    </location>
</feature>
<feature type="transmembrane region" description="Helical" evidence="1">
    <location>
        <begin position="202"/>
        <end position="221"/>
    </location>
</feature>
<comment type="caution">
    <text evidence="2">The sequence shown here is derived from an EMBL/GenBank/DDBJ whole genome shotgun (WGS) entry which is preliminary data.</text>
</comment>
<proteinExistence type="predicted"/>
<dbReference type="RefSeq" id="WP_088055596.1">
    <property type="nucleotide sequence ID" value="NZ_JAAVIO010000012.1"/>
</dbReference>
<accession>A0AB73QUS9</accession>
<dbReference type="Proteomes" id="UP000220969">
    <property type="component" value="Unassembled WGS sequence"/>
</dbReference>
<name>A0AB73QUS9_9BACI</name>
<protein>
    <recommendedName>
        <fullName evidence="3">ABC transporter permease</fullName>
    </recommendedName>
</protein>
<sequence>MEYLRLYLKMQKANIRSRMAYPFNFFLGIICVTCFGIFSTLFIWVLTRNFPSIAGWNFYEILFISSFNMLSYSLGLLLFIHIMDIDHYVRNAEFDRILVRPMNALLQFASKQININSLGTVIYAVSALIYAGVHISGWSAVSILYTVLLIICGTIVSISIHLIIGSTAFITLQSGGLFQMLDNIYTNVDNYPVTIFPKWVQFFLTFILPIGFIGFYPSAGLLGKGSYLLNNNLILICLAVSLILSILSYIIWHVSIKFYSGAGS</sequence>
<evidence type="ECO:0008006" key="3">
    <source>
        <dbReference type="Google" id="ProtNLM"/>
    </source>
</evidence>
<organism evidence="2">
    <name type="scientific">Bacillus toyonensis</name>
    <dbReference type="NCBI Taxonomy" id="155322"/>
    <lineage>
        <taxon>Bacteria</taxon>
        <taxon>Bacillati</taxon>
        <taxon>Bacillota</taxon>
        <taxon>Bacilli</taxon>
        <taxon>Bacillales</taxon>
        <taxon>Bacillaceae</taxon>
        <taxon>Bacillus</taxon>
        <taxon>Bacillus cereus group</taxon>
    </lineage>
</organism>
<evidence type="ECO:0000256" key="1">
    <source>
        <dbReference type="SAM" id="Phobius"/>
    </source>
</evidence>
<dbReference type="EMBL" id="NUEH01000046">
    <property type="protein sequence ID" value="PEI84489.1"/>
    <property type="molecule type" value="Genomic_DNA"/>
</dbReference>
<keyword evidence="1" id="KW-1133">Transmembrane helix</keyword>
<dbReference type="InterPro" id="IPR010390">
    <property type="entry name" value="ABC-2_transporter-like"/>
</dbReference>
<dbReference type="Pfam" id="PF06182">
    <property type="entry name" value="ABC2_membrane_6"/>
    <property type="match status" value="1"/>
</dbReference>
<dbReference type="AlphaFoldDB" id="A0AB73QUS9"/>
<feature type="transmembrane region" description="Helical" evidence="1">
    <location>
        <begin position="115"/>
        <end position="137"/>
    </location>
</feature>
<feature type="transmembrane region" description="Helical" evidence="1">
    <location>
        <begin position="143"/>
        <end position="170"/>
    </location>
</feature>
<reference evidence="2" key="1">
    <citation type="submission" date="2017-09" db="EMBL/GenBank/DDBJ databases">
        <title>Large-scale bioinformatics analysis of Bacillus genomes uncovers conserved roles of natural products in bacterial physiology.</title>
        <authorList>
            <consortium name="Agbiome Team Llc"/>
            <person name="Bleich R.M."/>
            <person name="Kirk G.J."/>
            <person name="Santa Maria K.C."/>
            <person name="Allen S.E."/>
            <person name="Farag S."/>
            <person name="Shank E.A."/>
            <person name="Bowers A."/>
        </authorList>
    </citation>
    <scope>NUCLEOTIDE SEQUENCE</scope>
    <source>
        <strain evidence="2">AFS005430</strain>
    </source>
</reference>
<keyword evidence="1" id="KW-0812">Transmembrane</keyword>
<keyword evidence="1" id="KW-0472">Membrane</keyword>
<feature type="transmembrane region" description="Helical" evidence="1">
    <location>
        <begin position="233"/>
        <end position="252"/>
    </location>
</feature>
<feature type="transmembrane region" description="Helical" evidence="1">
    <location>
        <begin position="58"/>
        <end position="80"/>
    </location>
</feature>
<dbReference type="PANTHER" id="PTHR36833:SF1">
    <property type="entry name" value="INTEGRAL MEMBRANE TRANSPORT PROTEIN"/>
    <property type="match status" value="1"/>
</dbReference>
<evidence type="ECO:0000313" key="2">
    <source>
        <dbReference type="EMBL" id="PEI84489.1"/>
    </source>
</evidence>
<gene>
    <name evidence="2" type="ORF">CN678_19725</name>
</gene>